<dbReference type="InterPro" id="IPR016162">
    <property type="entry name" value="Ald_DH_N"/>
</dbReference>
<dbReference type="Proteomes" id="UP000229498">
    <property type="component" value="Unassembled WGS sequence"/>
</dbReference>
<dbReference type="FunFam" id="3.40.309.10:FF:000006">
    <property type="entry name" value="Gamma-glutamyl phosphate reductase"/>
    <property type="match status" value="1"/>
</dbReference>
<dbReference type="SUPFAM" id="SSF53720">
    <property type="entry name" value="ALDH-like"/>
    <property type="match status" value="1"/>
</dbReference>
<dbReference type="InterPro" id="IPR015590">
    <property type="entry name" value="Aldehyde_DH_dom"/>
</dbReference>
<dbReference type="InterPro" id="IPR016161">
    <property type="entry name" value="Ald_DH/histidinol_DH"/>
</dbReference>
<keyword evidence="3 7" id="KW-0641">Proline biosynthesis</keyword>
<comment type="pathway">
    <text evidence="1 7">Amino-acid biosynthesis; L-proline biosynthesis; L-glutamate 5-semialdehyde from L-glutamate: step 2/2.</text>
</comment>
<evidence type="ECO:0000256" key="7">
    <source>
        <dbReference type="HAMAP-Rule" id="MF_00412"/>
    </source>
</evidence>
<evidence type="ECO:0000313" key="9">
    <source>
        <dbReference type="EMBL" id="PJK27964.1"/>
    </source>
</evidence>
<dbReference type="InterPro" id="IPR016163">
    <property type="entry name" value="Ald_DH_C"/>
</dbReference>
<keyword evidence="10" id="KW-1185">Reference proteome</keyword>
<proteinExistence type="inferred from homology"/>
<dbReference type="InterPro" id="IPR012134">
    <property type="entry name" value="Glu-5-SA_DH"/>
</dbReference>
<evidence type="ECO:0000256" key="4">
    <source>
        <dbReference type="ARBA" id="ARBA00022857"/>
    </source>
</evidence>
<comment type="caution">
    <text evidence="9">The sequence shown here is derived from an EMBL/GenBank/DDBJ whole genome shotgun (WGS) entry which is preliminary data.</text>
</comment>
<sequence>MSVVEADFAGDADLGGRIAEMGRAARAAAQALAVAPAEAKNRALTAAAAAIRDRAGSILAANQVDIEGAEAAGLSAPLIDRARLDRARLEAVAKGLEDIAALADPVGSVMAEWERPNGLKIQRVRTPLGVVGVIYESRPNVTADAGGLCLKAGNAVILRGGREAFHTNTALHAALVEGLKAAGLPEASIQLVATTDRAAVGYMLGAAEYIDVIVPRGGKSLVERVQQEARMPVFAHLEGRCHVYVHAAANPEMARDIAVNAKMRRTSICGSAETLLIDRAIAGKTGRDIVAALIEAGCEVRGDKGVAALDDRVVPARPEDWDTEYLAPIISAALVDGVEQAIDHIRAHGSEHTDAIVTDDAETAARFLNEVNSAIVMHNASTQFADGGEFGMGAEIGIATGKMHARGPVGVEQLCSFKYVVRGTGQTRP</sequence>
<gene>
    <name evidence="7" type="primary">proA</name>
    <name evidence="9" type="ORF">CVT23_19740</name>
</gene>
<dbReference type="Gene3D" id="3.40.605.10">
    <property type="entry name" value="Aldehyde Dehydrogenase, Chain A, domain 1"/>
    <property type="match status" value="1"/>
</dbReference>
<dbReference type="PIRSF" id="PIRSF000151">
    <property type="entry name" value="GPR"/>
    <property type="match status" value="1"/>
</dbReference>
<dbReference type="NCBIfam" id="TIGR00407">
    <property type="entry name" value="proA"/>
    <property type="match status" value="1"/>
</dbReference>
<keyword evidence="2 7" id="KW-0028">Amino-acid biosynthesis</keyword>
<comment type="catalytic activity">
    <reaction evidence="6 7">
        <text>L-glutamate 5-semialdehyde + phosphate + NADP(+) = L-glutamyl 5-phosphate + NADPH + H(+)</text>
        <dbReference type="Rhea" id="RHEA:19541"/>
        <dbReference type="ChEBI" id="CHEBI:15378"/>
        <dbReference type="ChEBI" id="CHEBI:43474"/>
        <dbReference type="ChEBI" id="CHEBI:57783"/>
        <dbReference type="ChEBI" id="CHEBI:58066"/>
        <dbReference type="ChEBI" id="CHEBI:58274"/>
        <dbReference type="ChEBI" id="CHEBI:58349"/>
        <dbReference type="EC" id="1.2.1.41"/>
    </reaction>
</comment>
<evidence type="ECO:0000259" key="8">
    <source>
        <dbReference type="Pfam" id="PF00171"/>
    </source>
</evidence>
<dbReference type="GO" id="GO:0055129">
    <property type="term" value="P:L-proline biosynthetic process"/>
    <property type="evidence" value="ECO:0007669"/>
    <property type="project" value="UniProtKB-UniRule"/>
</dbReference>
<dbReference type="InterPro" id="IPR000965">
    <property type="entry name" value="GPR_dom"/>
</dbReference>
<protein>
    <recommendedName>
        <fullName evidence="7">Gamma-glutamyl phosphate reductase</fullName>
        <shortName evidence="7">GPR</shortName>
        <ecNumber evidence="7">1.2.1.41</ecNumber>
    </recommendedName>
    <alternativeName>
        <fullName evidence="7">Glutamate-5-semialdehyde dehydrogenase</fullName>
    </alternativeName>
    <alternativeName>
        <fullName evidence="7">Glutamyl-gamma-semialdehyde dehydrogenase</fullName>
        <shortName evidence="7">GSA dehydrogenase</shortName>
    </alternativeName>
</protein>
<comment type="similarity">
    <text evidence="7">Belongs to the gamma-glutamyl phosphate reductase family.</text>
</comment>
<dbReference type="AlphaFoldDB" id="A0A2M9FWY5"/>
<comment type="subcellular location">
    <subcellularLocation>
        <location evidence="7">Cytoplasm</location>
    </subcellularLocation>
</comment>
<organism evidence="9 10">
    <name type="scientific">Minwuia thermotolerans</name>
    <dbReference type="NCBI Taxonomy" id="2056226"/>
    <lineage>
        <taxon>Bacteria</taxon>
        <taxon>Pseudomonadati</taxon>
        <taxon>Pseudomonadota</taxon>
        <taxon>Alphaproteobacteria</taxon>
        <taxon>Minwuiales</taxon>
        <taxon>Minwuiaceae</taxon>
        <taxon>Minwuia</taxon>
    </lineage>
</organism>
<dbReference type="NCBIfam" id="NF001221">
    <property type="entry name" value="PRK00197.1"/>
    <property type="match status" value="1"/>
</dbReference>
<dbReference type="InterPro" id="IPR020593">
    <property type="entry name" value="G-glutamylP_reductase_CS"/>
</dbReference>
<dbReference type="CDD" id="cd07079">
    <property type="entry name" value="ALDH_F18-19_ProA-GPR"/>
    <property type="match status" value="1"/>
</dbReference>
<evidence type="ECO:0000256" key="2">
    <source>
        <dbReference type="ARBA" id="ARBA00022605"/>
    </source>
</evidence>
<evidence type="ECO:0000313" key="10">
    <source>
        <dbReference type="Proteomes" id="UP000229498"/>
    </source>
</evidence>
<dbReference type="UniPathway" id="UPA00098">
    <property type="reaction ID" value="UER00360"/>
</dbReference>
<dbReference type="PANTHER" id="PTHR11063:SF8">
    <property type="entry name" value="DELTA-1-PYRROLINE-5-CARBOXYLATE SYNTHASE"/>
    <property type="match status" value="1"/>
</dbReference>
<reference evidence="9 10" key="1">
    <citation type="submission" date="2017-11" db="EMBL/GenBank/DDBJ databases">
        <title>Draft genome sequence of Rhizobiales bacterium SY3-13.</title>
        <authorList>
            <person name="Sun C."/>
        </authorList>
    </citation>
    <scope>NUCLEOTIDE SEQUENCE [LARGE SCALE GENOMIC DNA]</scope>
    <source>
        <strain evidence="9 10">SY3-13</strain>
    </source>
</reference>
<evidence type="ECO:0000256" key="3">
    <source>
        <dbReference type="ARBA" id="ARBA00022650"/>
    </source>
</evidence>
<dbReference type="EMBL" id="PHIG01000052">
    <property type="protein sequence ID" value="PJK27964.1"/>
    <property type="molecule type" value="Genomic_DNA"/>
</dbReference>
<keyword evidence="7" id="KW-0963">Cytoplasm</keyword>
<accession>A0A2M9FWY5</accession>
<evidence type="ECO:0000256" key="5">
    <source>
        <dbReference type="ARBA" id="ARBA00023002"/>
    </source>
</evidence>
<dbReference type="GO" id="GO:0005737">
    <property type="term" value="C:cytoplasm"/>
    <property type="evidence" value="ECO:0007669"/>
    <property type="project" value="UniProtKB-SubCell"/>
</dbReference>
<dbReference type="GO" id="GO:0004350">
    <property type="term" value="F:glutamate-5-semialdehyde dehydrogenase activity"/>
    <property type="evidence" value="ECO:0007669"/>
    <property type="project" value="UniProtKB-UniRule"/>
</dbReference>
<dbReference type="Pfam" id="PF00171">
    <property type="entry name" value="Aldedh"/>
    <property type="match status" value="1"/>
</dbReference>
<comment type="function">
    <text evidence="7">Catalyzes the NADPH-dependent reduction of L-glutamate 5-phosphate into L-glutamate 5-semialdehyde and phosphate. The product spontaneously undergoes cyclization to form 1-pyrroline-5-carboxylate.</text>
</comment>
<keyword evidence="4 7" id="KW-0521">NADP</keyword>
<dbReference type="HAMAP" id="MF_00412">
    <property type="entry name" value="ProA"/>
    <property type="match status" value="1"/>
</dbReference>
<name>A0A2M9FWY5_9PROT</name>
<dbReference type="OrthoDB" id="9809970at2"/>
<dbReference type="GO" id="GO:0050661">
    <property type="term" value="F:NADP binding"/>
    <property type="evidence" value="ECO:0007669"/>
    <property type="project" value="InterPro"/>
</dbReference>
<dbReference type="RefSeq" id="WP_109794853.1">
    <property type="nucleotide sequence ID" value="NZ_PHIG01000052.1"/>
</dbReference>
<evidence type="ECO:0000256" key="1">
    <source>
        <dbReference type="ARBA" id="ARBA00004985"/>
    </source>
</evidence>
<feature type="domain" description="Aldehyde dehydrogenase" evidence="8">
    <location>
        <begin position="20"/>
        <end position="291"/>
    </location>
</feature>
<dbReference type="PANTHER" id="PTHR11063">
    <property type="entry name" value="GLUTAMATE SEMIALDEHYDE DEHYDROGENASE"/>
    <property type="match status" value="1"/>
</dbReference>
<dbReference type="EC" id="1.2.1.41" evidence="7"/>
<evidence type="ECO:0000256" key="6">
    <source>
        <dbReference type="ARBA" id="ARBA00049024"/>
    </source>
</evidence>
<dbReference type="PROSITE" id="PS01223">
    <property type="entry name" value="PROA"/>
    <property type="match status" value="1"/>
</dbReference>
<keyword evidence="5 7" id="KW-0560">Oxidoreductase</keyword>
<dbReference type="Gene3D" id="3.40.309.10">
    <property type="entry name" value="Aldehyde Dehydrogenase, Chain A, domain 2"/>
    <property type="match status" value="1"/>
</dbReference>